<dbReference type="InterPro" id="IPR052035">
    <property type="entry name" value="ZnF_BED_domain_contain"/>
</dbReference>
<comment type="subcellular location">
    <subcellularLocation>
        <location evidence="1">Nucleus</location>
    </subcellularLocation>
</comment>
<dbReference type="GO" id="GO:0005634">
    <property type="term" value="C:nucleus"/>
    <property type="evidence" value="ECO:0007669"/>
    <property type="project" value="UniProtKB-SubCell"/>
</dbReference>
<organism evidence="7 8">
    <name type="scientific">Loxostege sticticalis</name>
    <name type="common">Beet webworm moth</name>
    <dbReference type="NCBI Taxonomy" id="481309"/>
    <lineage>
        <taxon>Eukaryota</taxon>
        <taxon>Metazoa</taxon>
        <taxon>Ecdysozoa</taxon>
        <taxon>Arthropoda</taxon>
        <taxon>Hexapoda</taxon>
        <taxon>Insecta</taxon>
        <taxon>Pterygota</taxon>
        <taxon>Neoptera</taxon>
        <taxon>Endopterygota</taxon>
        <taxon>Lepidoptera</taxon>
        <taxon>Glossata</taxon>
        <taxon>Ditrysia</taxon>
        <taxon>Pyraloidea</taxon>
        <taxon>Crambidae</taxon>
        <taxon>Pyraustinae</taxon>
        <taxon>Loxostege</taxon>
    </lineage>
</organism>
<keyword evidence="3" id="KW-0863">Zinc-finger</keyword>
<evidence type="ECO:0000313" key="8">
    <source>
        <dbReference type="Proteomes" id="UP001549921"/>
    </source>
</evidence>
<evidence type="ECO:0000256" key="4">
    <source>
        <dbReference type="ARBA" id="ARBA00022833"/>
    </source>
</evidence>
<evidence type="ECO:0000313" key="7">
    <source>
        <dbReference type="EMBL" id="KAL0811976.1"/>
    </source>
</evidence>
<dbReference type="Pfam" id="PF05699">
    <property type="entry name" value="Dimer_Tnp_hAT"/>
    <property type="match status" value="1"/>
</dbReference>
<accession>A0ABD0SD40</accession>
<dbReference type="SUPFAM" id="SSF53098">
    <property type="entry name" value="Ribonuclease H-like"/>
    <property type="match status" value="1"/>
</dbReference>
<proteinExistence type="predicted"/>
<dbReference type="AlphaFoldDB" id="A0ABD0SD40"/>
<sequence>MVPFGRDASIFHQQCLAHGIQIAILDVLYKNKENCQSRVIETEVDENNDTFASDDDDEDDNDEKVCKIVKVFRKSPTKNDLLQKYVKEEMIGETYLILDCRTRWNSLADIEYRRLADLSREFETLKATVEELCKRTASLIPADTALQFMFTKLDAIQHELVARELVTSLKRKVKEQRLLVASTLNYLHNPKTYFDSTNEYCDVFLRPDCTELSKHIVDVVKPKEKFNMESTHDVTVSAHHDLPSASVGKYLSMAYNNLISIPPTSVESERAFSSSGYLCNHLRSRLSDKSLDTLLFLRSHYKAQP</sequence>
<reference evidence="7 8" key="1">
    <citation type="submission" date="2024-06" db="EMBL/GenBank/DDBJ databases">
        <title>A chromosome-level genome assembly of beet webworm, Loxostege sticticalis.</title>
        <authorList>
            <person name="Zhang Y."/>
        </authorList>
    </citation>
    <scope>NUCLEOTIDE SEQUENCE [LARGE SCALE GENOMIC DNA]</scope>
    <source>
        <strain evidence="7">AQ028</strain>
        <tissue evidence="7">Male pupae</tissue>
    </source>
</reference>
<evidence type="ECO:0000256" key="2">
    <source>
        <dbReference type="ARBA" id="ARBA00022723"/>
    </source>
</evidence>
<evidence type="ECO:0000259" key="6">
    <source>
        <dbReference type="Pfam" id="PF05699"/>
    </source>
</evidence>
<keyword evidence="5" id="KW-0539">Nucleus</keyword>
<feature type="domain" description="HAT C-terminal dimerisation" evidence="6">
    <location>
        <begin position="251"/>
        <end position="299"/>
    </location>
</feature>
<protein>
    <recommendedName>
        <fullName evidence="6">HAT C-terminal dimerisation domain-containing protein</fullName>
    </recommendedName>
</protein>
<keyword evidence="2" id="KW-0479">Metal-binding</keyword>
<name>A0ABD0SD40_LOXSC</name>
<comment type="caution">
    <text evidence="7">The sequence shown here is derived from an EMBL/GenBank/DDBJ whole genome shotgun (WGS) entry which is preliminary data.</text>
</comment>
<dbReference type="Proteomes" id="UP001549921">
    <property type="component" value="Unassembled WGS sequence"/>
</dbReference>
<dbReference type="InterPro" id="IPR008906">
    <property type="entry name" value="HATC_C_dom"/>
</dbReference>
<evidence type="ECO:0000256" key="5">
    <source>
        <dbReference type="ARBA" id="ARBA00023242"/>
    </source>
</evidence>
<evidence type="ECO:0000256" key="1">
    <source>
        <dbReference type="ARBA" id="ARBA00004123"/>
    </source>
</evidence>
<gene>
    <name evidence="7" type="ORF">ABMA28_009374</name>
</gene>
<dbReference type="EMBL" id="JBEDNZ010000023">
    <property type="protein sequence ID" value="KAL0811976.1"/>
    <property type="molecule type" value="Genomic_DNA"/>
</dbReference>
<keyword evidence="4" id="KW-0862">Zinc</keyword>
<dbReference type="InterPro" id="IPR012337">
    <property type="entry name" value="RNaseH-like_sf"/>
</dbReference>
<evidence type="ECO:0000256" key="3">
    <source>
        <dbReference type="ARBA" id="ARBA00022771"/>
    </source>
</evidence>
<dbReference type="PANTHER" id="PTHR46481">
    <property type="entry name" value="ZINC FINGER BED DOMAIN-CONTAINING PROTEIN 4"/>
    <property type="match status" value="1"/>
</dbReference>
<dbReference type="PANTHER" id="PTHR46481:SF10">
    <property type="entry name" value="ZINC FINGER BED DOMAIN-CONTAINING PROTEIN 39"/>
    <property type="match status" value="1"/>
</dbReference>
<dbReference type="GO" id="GO:0008270">
    <property type="term" value="F:zinc ion binding"/>
    <property type="evidence" value="ECO:0007669"/>
    <property type="project" value="UniProtKB-KW"/>
</dbReference>